<dbReference type="SUPFAM" id="SSF52833">
    <property type="entry name" value="Thioredoxin-like"/>
    <property type="match status" value="1"/>
</dbReference>
<dbReference type="InterPro" id="IPR013766">
    <property type="entry name" value="Thioredoxin_domain"/>
</dbReference>
<protein>
    <recommendedName>
        <fullName evidence="2">thioredoxin-dependent peroxiredoxin</fullName>
        <ecNumber evidence="2">1.11.1.24</ecNumber>
    </recommendedName>
</protein>
<proteinExistence type="inferred from homology"/>
<evidence type="ECO:0000313" key="9">
    <source>
        <dbReference type="EMBL" id="RWS13540.1"/>
    </source>
</evidence>
<dbReference type="GO" id="GO:0045454">
    <property type="term" value="P:cell redox homeostasis"/>
    <property type="evidence" value="ECO:0007669"/>
    <property type="project" value="TreeGrafter"/>
</dbReference>
<dbReference type="Pfam" id="PF00578">
    <property type="entry name" value="AhpC-TSA"/>
    <property type="match status" value="1"/>
</dbReference>
<comment type="similarity">
    <text evidence="1">Belongs to the peroxiredoxin family. AhpC/Prx1 subfamily.</text>
</comment>
<feature type="domain" description="Thioredoxin" evidence="8">
    <location>
        <begin position="18"/>
        <end position="176"/>
    </location>
</feature>
<organism evidence="9 10">
    <name type="scientific">Dinothrombium tinctorium</name>
    <dbReference type="NCBI Taxonomy" id="1965070"/>
    <lineage>
        <taxon>Eukaryota</taxon>
        <taxon>Metazoa</taxon>
        <taxon>Ecdysozoa</taxon>
        <taxon>Arthropoda</taxon>
        <taxon>Chelicerata</taxon>
        <taxon>Arachnida</taxon>
        <taxon>Acari</taxon>
        <taxon>Acariformes</taxon>
        <taxon>Trombidiformes</taxon>
        <taxon>Prostigmata</taxon>
        <taxon>Anystina</taxon>
        <taxon>Parasitengona</taxon>
        <taxon>Trombidioidea</taxon>
        <taxon>Trombidiidae</taxon>
        <taxon>Dinothrombium</taxon>
    </lineage>
</organism>
<dbReference type="Gene3D" id="3.40.30.10">
    <property type="entry name" value="Glutaredoxin"/>
    <property type="match status" value="1"/>
</dbReference>
<dbReference type="Proteomes" id="UP000285301">
    <property type="component" value="Unassembled WGS sequence"/>
</dbReference>
<gene>
    <name evidence="9" type="ORF">B4U79_13552</name>
</gene>
<comment type="catalytic activity">
    <reaction evidence="6">
        <text>a hydroperoxide + [thioredoxin]-dithiol = an alcohol + [thioredoxin]-disulfide + H2O</text>
        <dbReference type="Rhea" id="RHEA:62620"/>
        <dbReference type="Rhea" id="RHEA-COMP:10698"/>
        <dbReference type="Rhea" id="RHEA-COMP:10700"/>
        <dbReference type="ChEBI" id="CHEBI:15377"/>
        <dbReference type="ChEBI" id="CHEBI:29950"/>
        <dbReference type="ChEBI" id="CHEBI:30879"/>
        <dbReference type="ChEBI" id="CHEBI:35924"/>
        <dbReference type="ChEBI" id="CHEBI:50058"/>
        <dbReference type="EC" id="1.11.1.24"/>
    </reaction>
</comment>
<reference evidence="9 10" key="1">
    <citation type="journal article" date="2018" name="Gigascience">
        <title>Genomes of trombidid mites reveal novel predicted allergens and laterally-transferred genes associated with secondary metabolism.</title>
        <authorList>
            <person name="Dong X."/>
            <person name="Chaisiri K."/>
            <person name="Xia D."/>
            <person name="Armstrong S.D."/>
            <person name="Fang Y."/>
            <person name="Donnelly M.J."/>
            <person name="Kadowaki T."/>
            <person name="McGarry J.W."/>
            <person name="Darby A.C."/>
            <person name="Makepeace B.L."/>
        </authorList>
    </citation>
    <scope>NUCLEOTIDE SEQUENCE [LARGE SCALE GENOMIC DNA]</scope>
    <source>
        <strain evidence="9">UoL-WK</strain>
    </source>
</reference>
<name>A0A3S3P720_9ACAR</name>
<evidence type="ECO:0000256" key="1">
    <source>
        <dbReference type="ARBA" id="ARBA00009796"/>
    </source>
</evidence>
<dbReference type="AlphaFoldDB" id="A0A3S3P720"/>
<keyword evidence="5" id="KW-0676">Redox-active center</keyword>
<keyword evidence="3" id="KW-0560">Oxidoreductase</keyword>
<evidence type="ECO:0000256" key="4">
    <source>
        <dbReference type="ARBA" id="ARBA00023157"/>
    </source>
</evidence>
<dbReference type="STRING" id="1965070.A0A3S3P720"/>
<dbReference type="PROSITE" id="PS51352">
    <property type="entry name" value="THIOREDOXIN_2"/>
    <property type="match status" value="1"/>
</dbReference>
<dbReference type="GO" id="GO:0042744">
    <property type="term" value="P:hydrogen peroxide catabolic process"/>
    <property type="evidence" value="ECO:0007669"/>
    <property type="project" value="TreeGrafter"/>
</dbReference>
<dbReference type="GO" id="GO:0019430">
    <property type="term" value="P:removal of superoxide radicals"/>
    <property type="evidence" value="ECO:0007669"/>
    <property type="project" value="TreeGrafter"/>
</dbReference>
<evidence type="ECO:0000259" key="8">
    <source>
        <dbReference type="PROSITE" id="PS51352"/>
    </source>
</evidence>
<dbReference type="OrthoDB" id="185659at2759"/>
<keyword evidence="10" id="KW-1185">Reference proteome</keyword>
<dbReference type="GO" id="GO:0005829">
    <property type="term" value="C:cytosol"/>
    <property type="evidence" value="ECO:0007669"/>
    <property type="project" value="TreeGrafter"/>
</dbReference>
<dbReference type="PANTHER" id="PTHR10681:SF163">
    <property type="entry name" value="AT16346P-RELATED"/>
    <property type="match status" value="1"/>
</dbReference>
<sequence>MKYASRVEDTRSKGLLVPEVGKPAPDFHASAVVNGTISKIGLKDFRGKYVVLIFYYQDFFLTCPTELTEFNDNAESFRKLNCEVIACSTDSVYCHFAWINIPKESGGLGKMNIALLSDKDHRISKRYGVYDQVSGSALRSMFIIDSTGILRHVRLDDQNISRAAQETKRLIQEMQHADVSKPQADLLSIKQPSKGQERPEISRDRESKIEKDTSTLRVESSIESKGPTDLKIKQAPNLADAYTLKVVKSIDVPKSLKNGLAVIIDGRDKVEGEHIQICINNKLRISMIKKRGEKAQVVTTNDCQYEIHLNREVVNFTRDVVQIEHSKKEDEDIIAIDDIIIKRKIKENFVYLSVEMSSKINHIMNVNGKSVQIQATAGKIDETETDYIKLEEGGAKITYYRKYKE</sequence>
<dbReference type="InterPro" id="IPR036249">
    <property type="entry name" value="Thioredoxin-like_sf"/>
</dbReference>
<evidence type="ECO:0000256" key="5">
    <source>
        <dbReference type="ARBA" id="ARBA00023284"/>
    </source>
</evidence>
<dbReference type="InterPro" id="IPR050217">
    <property type="entry name" value="Peroxiredoxin"/>
</dbReference>
<accession>A0A3S3P720</accession>
<evidence type="ECO:0000256" key="7">
    <source>
        <dbReference type="SAM" id="MobiDB-lite"/>
    </source>
</evidence>
<dbReference type="InterPro" id="IPR000866">
    <property type="entry name" value="AhpC/TSA"/>
</dbReference>
<dbReference type="CDD" id="cd03015">
    <property type="entry name" value="PRX_Typ2cys"/>
    <property type="match status" value="1"/>
</dbReference>
<dbReference type="GO" id="GO:0008379">
    <property type="term" value="F:thioredoxin peroxidase activity"/>
    <property type="evidence" value="ECO:0007669"/>
    <property type="project" value="TreeGrafter"/>
</dbReference>
<feature type="compositionally biased region" description="Basic and acidic residues" evidence="7">
    <location>
        <begin position="195"/>
        <end position="227"/>
    </location>
</feature>
<evidence type="ECO:0000256" key="3">
    <source>
        <dbReference type="ARBA" id="ARBA00023002"/>
    </source>
</evidence>
<evidence type="ECO:0000313" key="10">
    <source>
        <dbReference type="Proteomes" id="UP000285301"/>
    </source>
</evidence>
<evidence type="ECO:0000256" key="2">
    <source>
        <dbReference type="ARBA" id="ARBA00013017"/>
    </source>
</evidence>
<comment type="caution">
    <text evidence="9">The sequence shown here is derived from an EMBL/GenBank/DDBJ whole genome shotgun (WGS) entry which is preliminary data.</text>
</comment>
<feature type="region of interest" description="Disordered" evidence="7">
    <location>
        <begin position="177"/>
        <end position="227"/>
    </location>
</feature>
<dbReference type="EC" id="1.11.1.24" evidence="2"/>
<dbReference type="EMBL" id="NCKU01000956">
    <property type="protein sequence ID" value="RWS13540.1"/>
    <property type="molecule type" value="Genomic_DNA"/>
</dbReference>
<dbReference type="PANTHER" id="PTHR10681">
    <property type="entry name" value="THIOREDOXIN PEROXIDASE"/>
    <property type="match status" value="1"/>
</dbReference>
<evidence type="ECO:0000256" key="6">
    <source>
        <dbReference type="ARBA" id="ARBA00049091"/>
    </source>
</evidence>
<keyword evidence="4" id="KW-1015">Disulfide bond</keyword>